<accession>A0A3S5CN25</accession>
<dbReference type="InterPro" id="IPR016158">
    <property type="entry name" value="Cullin_homology"/>
</dbReference>
<dbReference type="PROSITE" id="PS50069">
    <property type="entry name" value="CULLIN_2"/>
    <property type="match status" value="1"/>
</dbReference>
<evidence type="ECO:0000256" key="1">
    <source>
        <dbReference type="PROSITE-ProRule" id="PRU00330"/>
    </source>
</evidence>
<reference evidence="4" key="1">
    <citation type="submission" date="2018-11" db="EMBL/GenBank/DDBJ databases">
        <authorList>
            <consortium name="Pathogen Informatics"/>
        </authorList>
    </citation>
    <scope>NUCLEOTIDE SEQUENCE</scope>
</reference>
<dbReference type="Pfam" id="PF00888">
    <property type="entry name" value="Cullin"/>
    <property type="match status" value="1"/>
</dbReference>
<evidence type="ECO:0000313" key="4">
    <source>
        <dbReference type="EMBL" id="VEL22332.1"/>
    </source>
</evidence>
<dbReference type="SUPFAM" id="SSF75632">
    <property type="entry name" value="Cullin homology domain"/>
    <property type="match status" value="1"/>
</dbReference>
<dbReference type="EMBL" id="CAAALY010055817">
    <property type="protein sequence ID" value="VEL22332.1"/>
    <property type="molecule type" value="Genomic_DNA"/>
</dbReference>
<dbReference type="GO" id="GO:0006511">
    <property type="term" value="P:ubiquitin-dependent protein catabolic process"/>
    <property type="evidence" value="ECO:0007669"/>
    <property type="project" value="InterPro"/>
</dbReference>
<sequence length="53" mass="6237">MLSRYMDSLLRKSVKNLSEQETEAKLSSSITIFRYIEDKDLFQKEGYSTLKTN</sequence>
<dbReference type="AlphaFoldDB" id="A0A3S5CN25"/>
<evidence type="ECO:0000259" key="3">
    <source>
        <dbReference type="PROSITE" id="PS50069"/>
    </source>
</evidence>
<dbReference type="Proteomes" id="UP000784294">
    <property type="component" value="Unassembled WGS sequence"/>
</dbReference>
<dbReference type="InterPro" id="IPR001373">
    <property type="entry name" value="Cullin_N"/>
</dbReference>
<dbReference type="InterPro" id="IPR036317">
    <property type="entry name" value="Cullin_homology_sf"/>
</dbReference>
<dbReference type="OrthoDB" id="27073at2759"/>
<organism evidence="4 5">
    <name type="scientific">Protopolystoma xenopodis</name>
    <dbReference type="NCBI Taxonomy" id="117903"/>
    <lineage>
        <taxon>Eukaryota</taxon>
        <taxon>Metazoa</taxon>
        <taxon>Spiralia</taxon>
        <taxon>Lophotrochozoa</taxon>
        <taxon>Platyhelminthes</taxon>
        <taxon>Monogenea</taxon>
        <taxon>Polyopisthocotylea</taxon>
        <taxon>Polystomatidea</taxon>
        <taxon>Polystomatidae</taxon>
        <taxon>Protopolystoma</taxon>
    </lineage>
</organism>
<proteinExistence type="inferred from homology"/>
<feature type="domain" description="Cullin family profile" evidence="3">
    <location>
        <begin position="1"/>
        <end position="53"/>
    </location>
</feature>
<comment type="caution">
    <text evidence="4">The sequence shown here is derived from an EMBL/GenBank/DDBJ whole genome shotgun (WGS) entry which is preliminary data.</text>
</comment>
<keyword evidence="5" id="KW-1185">Reference proteome</keyword>
<dbReference type="GO" id="GO:0031625">
    <property type="term" value="F:ubiquitin protein ligase binding"/>
    <property type="evidence" value="ECO:0007669"/>
    <property type="project" value="InterPro"/>
</dbReference>
<comment type="similarity">
    <text evidence="1 2">Belongs to the cullin family.</text>
</comment>
<evidence type="ECO:0000256" key="2">
    <source>
        <dbReference type="RuleBase" id="RU003829"/>
    </source>
</evidence>
<gene>
    <name evidence="4" type="ORF">PXEA_LOCUS15772</name>
</gene>
<dbReference type="Gene3D" id="1.20.1310.10">
    <property type="entry name" value="Cullin Repeats"/>
    <property type="match status" value="1"/>
</dbReference>
<evidence type="ECO:0000313" key="5">
    <source>
        <dbReference type="Proteomes" id="UP000784294"/>
    </source>
</evidence>
<protein>
    <recommendedName>
        <fullName evidence="3">Cullin family profile domain-containing protein</fullName>
    </recommendedName>
</protein>
<name>A0A3S5CN25_9PLAT</name>